<dbReference type="Gene3D" id="3.40.50.720">
    <property type="entry name" value="NAD(P)-binding Rossmann-like Domain"/>
    <property type="match status" value="1"/>
</dbReference>
<reference evidence="1 2" key="1">
    <citation type="journal article" date="2016" name="Mol. Biol. Evol.">
        <title>Genome-Wide Survey of Gut Fungi (Harpellales) Reveals the First Horizontally Transferred Ubiquitin Gene from a Mosquito Host.</title>
        <authorList>
            <person name="Wang Y."/>
            <person name="White M.M."/>
            <person name="Kvist S."/>
            <person name="Moncalvo J.M."/>
        </authorList>
    </citation>
    <scope>NUCLEOTIDE SEQUENCE [LARGE SCALE GENOMIC DNA]</scope>
    <source>
        <strain evidence="1 2">ALG-7-W6</strain>
    </source>
</reference>
<dbReference type="GO" id="GO:0005739">
    <property type="term" value="C:mitochondrion"/>
    <property type="evidence" value="ECO:0007669"/>
    <property type="project" value="TreeGrafter"/>
</dbReference>
<dbReference type="InterPro" id="IPR036291">
    <property type="entry name" value="NAD(P)-bd_dom_sf"/>
</dbReference>
<dbReference type="EMBL" id="LSSL01001111">
    <property type="protein sequence ID" value="OLY83031.1"/>
    <property type="molecule type" value="Genomic_DNA"/>
</dbReference>
<dbReference type="AlphaFoldDB" id="A0A1R0H1M6"/>
<dbReference type="Proteomes" id="UP000187455">
    <property type="component" value="Unassembled WGS sequence"/>
</dbReference>
<dbReference type="InterPro" id="IPR051207">
    <property type="entry name" value="ComplexI_NDUFA9_subunit"/>
</dbReference>
<organism evidence="1 2">
    <name type="scientific">Smittium mucronatum</name>
    <dbReference type="NCBI Taxonomy" id="133383"/>
    <lineage>
        <taxon>Eukaryota</taxon>
        <taxon>Fungi</taxon>
        <taxon>Fungi incertae sedis</taxon>
        <taxon>Zoopagomycota</taxon>
        <taxon>Kickxellomycotina</taxon>
        <taxon>Harpellomycetes</taxon>
        <taxon>Harpellales</taxon>
        <taxon>Legeriomycetaceae</taxon>
        <taxon>Smittium</taxon>
    </lineage>
</organism>
<evidence type="ECO:0000313" key="2">
    <source>
        <dbReference type="Proteomes" id="UP000187455"/>
    </source>
</evidence>
<gene>
    <name evidence="1" type="ORF">AYI68_g2842</name>
</gene>
<dbReference type="PANTHER" id="PTHR12126">
    <property type="entry name" value="NADH-UBIQUINONE OXIDOREDUCTASE 39 KDA SUBUNIT-RELATED"/>
    <property type="match status" value="1"/>
</dbReference>
<comment type="caution">
    <text evidence="1">The sequence shown here is derived from an EMBL/GenBank/DDBJ whole genome shotgun (WGS) entry which is preliminary data.</text>
</comment>
<dbReference type="STRING" id="133383.A0A1R0H1M6"/>
<accession>A0A1R0H1M6</accession>
<evidence type="ECO:0000313" key="1">
    <source>
        <dbReference type="EMBL" id="OLY83031.1"/>
    </source>
</evidence>
<keyword evidence="1" id="KW-0830">Ubiquinone</keyword>
<proteinExistence type="predicted"/>
<dbReference type="SUPFAM" id="SSF51735">
    <property type="entry name" value="NAD(P)-binding Rossmann-fold domains"/>
    <property type="match status" value="1"/>
</dbReference>
<sequence length="122" mass="13537">MYGISPKVFSRGSKISAALIKRTKSDLIVRRATREPLISQGPVGRQAWNGQTATVFGCTGFLGRYVVSYLATHGTRVVVPYRGIYENARHLRPTGDLGMIVPMVLHPSYSYIIIHPLLTFFA</sequence>
<dbReference type="OrthoDB" id="275457at2759"/>
<dbReference type="GO" id="GO:0044877">
    <property type="term" value="F:protein-containing complex binding"/>
    <property type="evidence" value="ECO:0007669"/>
    <property type="project" value="TreeGrafter"/>
</dbReference>
<keyword evidence="2" id="KW-1185">Reference proteome</keyword>
<protein>
    <submittedName>
        <fullName evidence="1">NADH dehydrogenase [ubiquinone] 1 alpha subcomplex subunit 9, mitochondrial</fullName>
    </submittedName>
</protein>
<dbReference type="PANTHER" id="PTHR12126:SF11">
    <property type="entry name" value="NADH DEHYDROGENASE [UBIQUINONE] 1 ALPHA SUBCOMPLEX SUBUNIT 9, MITOCHONDRIAL"/>
    <property type="match status" value="1"/>
</dbReference>
<name>A0A1R0H1M6_9FUNG</name>